<sequence>MHSLVLKESTIVSQPTLTPAVLGSDLILRVWSGEKKTCLLCWTAEENQ</sequence>
<dbReference type="AlphaFoldDB" id="A0A0A8YVY6"/>
<reference evidence="1" key="2">
    <citation type="journal article" date="2015" name="Data Brief">
        <title>Shoot transcriptome of the giant reed, Arundo donax.</title>
        <authorList>
            <person name="Barrero R.A."/>
            <person name="Guerrero F.D."/>
            <person name="Moolhuijzen P."/>
            <person name="Goolsby J.A."/>
            <person name="Tidwell J."/>
            <person name="Bellgard S.E."/>
            <person name="Bellgard M.I."/>
        </authorList>
    </citation>
    <scope>NUCLEOTIDE SEQUENCE</scope>
    <source>
        <tissue evidence="1">Shoot tissue taken approximately 20 cm above the soil surface</tissue>
    </source>
</reference>
<proteinExistence type="predicted"/>
<protein>
    <submittedName>
        <fullName evidence="1">Uncharacterized protein</fullName>
    </submittedName>
</protein>
<organism evidence="1">
    <name type="scientific">Arundo donax</name>
    <name type="common">Giant reed</name>
    <name type="synonym">Donax arundinaceus</name>
    <dbReference type="NCBI Taxonomy" id="35708"/>
    <lineage>
        <taxon>Eukaryota</taxon>
        <taxon>Viridiplantae</taxon>
        <taxon>Streptophyta</taxon>
        <taxon>Embryophyta</taxon>
        <taxon>Tracheophyta</taxon>
        <taxon>Spermatophyta</taxon>
        <taxon>Magnoliopsida</taxon>
        <taxon>Liliopsida</taxon>
        <taxon>Poales</taxon>
        <taxon>Poaceae</taxon>
        <taxon>PACMAD clade</taxon>
        <taxon>Arundinoideae</taxon>
        <taxon>Arundineae</taxon>
        <taxon>Arundo</taxon>
    </lineage>
</organism>
<accession>A0A0A8YVY6</accession>
<evidence type="ECO:0000313" key="1">
    <source>
        <dbReference type="EMBL" id="JAD28620.1"/>
    </source>
</evidence>
<reference evidence="1" key="1">
    <citation type="submission" date="2014-09" db="EMBL/GenBank/DDBJ databases">
        <authorList>
            <person name="Magalhaes I.L.F."/>
            <person name="Oliveira U."/>
            <person name="Santos F.R."/>
            <person name="Vidigal T.H.D.A."/>
            <person name="Brescovit A.D."/>
            <person name="Santos A.J."/>
        </authorList>
    </citation>
    <scope>NUCLEOTIDE SEQUENCE</scope>
    <source>
        <tissue evidence="1">Shoot tissue taken approximately 20 cm above the soil surface</tissue>
    </source>
</reference>
<dbReference type="EMBL" id="GBRH01269275">
    <property type="protein sequence ID" value="JAD28620.1"/>
    <property type="molecule type" value="Transcribed_RNA"/>
</dbReference>
<name>A0A0A8YVY6_ARUDO</name>